<name>A0A1V0UNU3_9BACL</name>
<reference evidence="1 2" key="1">
    <citation type="submission" date="2017-03" db="EMBL/GenBank/DDBJ databases">
        <title>Paenibacillus larvae genome sequencing.</title>
        <authorList>
            <person name="Dingman D.W."/>
        </authorList>
    </citation>
    <scope>NUCLEOTIDE SEQUENCE [LARGE SCALE GENOMIC DNA]</scope>
    <source>
        <strain evidence="1 2">SAG 10367</strain>
    </source>
</reference>
<dbReference type="RefSeq" id="WP_024093817.1">
    <property type="nucleotide sequence ID" value="NZ_CP019794.1"/>
</dbReference>
<accession>A0A1V0UNU3</accession>
<dbReference type="Proteomes" id="UP000192727">
    <property type="component" value="Chromosome"/>
</dbReference>
<gene>
    <name evidence="1" type="ORF">B7C51_02670</name>
</gene>
<proteinExistence type="predicted"/>
<evidence type="ECO:0000313" key="2">
    <source>
        <dbReference type="Proteomes" id="UP000192727"/>
    </source>
</evidence>
<protein>
    <submittedName>
        <fullName evidence="1">Uncharacterized protein</fullName>
    </submittedName>
</protein>
<sequence length="83" mass="8764">MAVFISFAAGAVNVNTLNRGSTISVGEVSQTGWSQNGKTNYGNGQLFGCNLEFGFLTNLCDNDILDSPINEAQPSSTIQTQTS</sequence>
<organism evidence="1 2">
    <name type="scientific">Paenibacillus larvae subsp. pulvifaciens</name>
    <dbReference type="NCBI Taxonomy" id="1477"/>
    <lineage>
        <taxon>Bacteria</taxon>
        <taxon>Bacillati</taxon>
        <taxon>Bacillota</taxon>
        <taxon>Bacilli</taxon>
        <taxon>Bacillales</taxon>
        <taxon>Paenibacillaceae</taxon>
        <taxon>Paenibacillus</taxon>
    </lineage>
</organism>
<evidence type="ECO:0000313" key="1">
    <source>
        <dbReference type="EMBL" id="ARF66943.1"/>
    </source>
</evidence>
<dbReference type="GeneID" id="64218462"/>
<dbReference type="EMBL" id="CP020557">
    <property type="protein sequence ID" value="ARF66943.1"/>
    <property type="molecule type" value="Genomic_DNA"/>
</dbReference>
<dbReference type="AlphaFoldDB" id="A0A1V0UNU3"/>